<name>A0A9W9K402_9EURO</name>
<feature type="compositionally biased region" description="Polar residues" evidence="1">
    <location>
        <begin position="356"/>
        <end position="369"/>
    </location>
</feature>
<reference evidence="2" key="2">
    <citation type="journal article" date="2023" name="IMA Fungus">
        <title>Comparative genomic study of the Penicillium genus elucidates a diverse pangenome and 15 lateral gene transfer events.</title>
        <authorList>
            <person name="Petersen C."/>
            <person name="Sorensen T."/>
            <person name="Nielsen M.R."/>
            <person name="Sondergaard T.E."/>
            <person name="Sorensen J.L."/>
            <person name="Fitzpatrick D.A."/>
            <person name="Frisvad J.C."/>
            <person name="Nielsen K.L."/>
        </authorList>
    </citation>
    <scope>NUCLEOTIDE SEQUENCE</scope>
    <source>
        <strain evidence="2">IBT 34128</strain>
    </source>
</reference>
<feature type="compositionally biased region" description="Polar residues" evidence="1">
    <location>
        <begin position="171"/>
        <end position="186"/>
    </location>
</feature>
<dbReference type="EMBL" id="JAPMSZ010000009">
    <property type="protein sequence ID" value="KAJ5091965.1"/>
    <property type="molecule type" value="Genomic_DNA"/>
</dbReference>
<feature type="region of interest" description="Disordered" evidence="1">
    <location>
        <begin position="256"/>
        <end position="313"/>
    </location>
</feature>
<reference evidence="2" key="1">
    <citation type="submission" date="2022-11" db="EMBL/GenBank/DDBJ databases">
        <authorList>
            <person name="Petersen C."/>
        </authorList>
    </citation>
    <scope>NUCLEOTIDE SEQUENCE</scope>
    <source>
        <strain evidence="2">IBT 34128</strain>
    </source>
</reference>
<gene>
    <name evidence="2" type="ORF">NUU61_006835</name>
</gene>
<accession>A0A9W9K402</accession>
<proteinExistence type="predicted"/>
<dbReference type="OrthoDB" id="4511119at2759"/>
<organism evidence="2 3">
    <name type="scientific">Penicillium alfredii</name>
    <dbReference type="NCBI Taxonomy" id="1506179"/>
    <lineage>
        <taxon>Eukaryota</taxon>
        <taxon>Fungi</taxon>
        <taxon>Dikarya</taxon>
        <taxon>Ascomycota</taxon>
        <taxon>Pezizomycotina</taxon>
        <taxon>Eurotiomycetes</taxon>
        <taxon>Eurotiomycetidae</taxon>
        <taxon>Eurotiales</taxon>
        <taxon>Aspergillaceae</taxon>
        <taxon>Penicillium</taxon>
    </lineage>
</organism>
<keyword evidence="3" id="KW-1185">Reference proteome</keyword>
<evidence type="ECO:0000313" key="3">
    <source>
        <dbReference type="Proteomes" id="UP001141434"/>
    </source>
</evidence>
<dbReference type="RefSeq" id="XP_056510162.1">
    <property type="nucleotide sequence ID" value="XM_056657362.1"/>
</dbReference>
<sequence>MCIYTYHHYPACGHMSNWSVTSCLEYTNTLRLLAGTNQTVSCKDIETSHDLLPSTQPNLCVQCEYEWSEAVVQNDPQALTTPKFFLTIEGLGAKSPLIELDARMTIDVRNPTARQTQTHTTAQVTDDDQCDIFADLSRSTSNSSSRRRRCRRRCSCCDTRRDVRRDAHRNAQPSTSRVSTNRATQTDQEEEVSCTGDETIIQFSDLLTQCFDEDEEEASRPASGKELDTTYRGFDDLIADIYQALAEGFTPSLSTDCSRVASRGSASSEHTGHSNDNFHPSGEMEDLSLDLSRDLPGETADHPNMKDSGTWFPHLSDESSPEFMSYSAYDWIPNLGVAPTFIEDEHQVEDEDSESEILTTAPSSPNGSESAAVRVLKPVTERLGTPYSRPYPVFRGFITAHSEEEAEKLGMMMPRRIHSLYASHYI</sequence>
<feature type="region of interest" description="Disordered" evidence="1">
    <location>
        <begin position="167"/>
        <end position="195"/>
    </location>
</feature>
<dbReference type="AlphaFoldDB" id="A0A9W9K402"/>
<protein>
    <submittedName>
        <fullName evidence="2">Uncharacterized protein</fullName>
    </submittedName>
</protein>
<dbReference type="Proteomes" id="UP001141434">
    <property type="component" value="Unassembled WGS sequence"/>
</dbReference>
<feature type="region of interest" description="Disordered" evidence="1">
    <location>
        <begin position="352"/>
        <end position="371"/>
    </location>
</feature>
<dbReference type="GeneID" id="81396531"/>
<feature type="compositionally biased region" description="Polar residues" evidence="1">
    <location>
        <begin position="264"/>
        <end position="278"/>
    </location>
</feature>
<evidence type="ECO:0000313" key="2">
    <source>
        <dbReference type="EMBL" id="KAJ5091965.1"/>
    </source>
</evidence>
<evidence type="ECO:0000256" key="1">
    <source>
        <dbReference type="SAM" id="MobiDB-lite"/>
    </source>
</evidence>
<comment type="caution">
    <text evidence="2">The sequence shown here is derived from an EMBL/GenBank/DDBJ whole genome shotgun (WGS) entry which is preliminary data.</text>
</comment>
<feature type="compositionally biased region" description="Basic and acidic residues" evidence="1">
    <location>
        <begin position="291"/>
        <end position="305"/>
    </location>
</feature>